<reference evidence="4" key="1">
    <citation type="submission" date="2016-10" db="EMBL/GenBank/DDBJ databases">
        <authorList>
            <person name="Varghese N."/>
            <person name="Submissions S."/>
        </authorList>
    </citation>
    <scope>NUCLEOTIDE SEQUENCE [LARGE SCALE GENOMIC DNA]</scope>
    <source>
        <strain evidence="4">DSM 3695</strain>
    </source>
</reference>
<dbReference type="Pfam" id="PF16694">
    <property type="entry name" value="Cytochrome_P460"/>
    <property type="match status" value="1"/>
</dbReference>
<evidence type="ECO:0000313" key="3">
    <source>
        <dbReference type="EMBL" id="SEW50102.1"/>
    </source>
</evidence>
<dbReference type="OrthoDB" id="674757at2"/>
<dbReference type="STRING" id="29529.SAMN04488122_3685"/>
<evidence type="ECO:0000259" key="2">
    <source>
        <dbReference type="Pfam" id="PF16694"/>
    </source>
</evidence>
<sequence length="154" mass="16971">MKYILFLSVNILLFSCSPHKVARINTAASLHDTVLLRPHEWKVITSTIQTGSKTMCTLYGNETAVNTARKGGSQYPGGALLTLVTWKQQPDDHWFGALIPGEVESVEQVQFTADAISPLYKKYTGNELRESPASEVEAQQRTAYIVGCRAAVMP</sequence>
<evidence type="ECO:0000256" key="1">
    <source>
        <dbReference type="SAM" id="SignalP"/>
    </source>
</evidence>
<dbReference type="Proteomes" id="UP000199310">
    <property type="component" value="Unassembled WGS sequence"/>
</dbReference>
<organism evidence="3 4">
    <name type="scientific">Chitinophaga arvensicola</name>
    <dbReference type="NCBI Taxonomy" id="29529"/>
    <lineage>
        <taxon>Bacteria</taxon>
        <taxon>Pseudomonadati</taxon>
        <taxon>Bacteroidota</taxon>
        <taxon>Chitinophagia</taxon>
        <taxon>Chitinophagales</taxon>
        <taxon>Chitinophagaceae</taxon>
        <taxon>Chitinophaga</taxon>
    </lineage>
</organism>
<name>A0A1I0S5G5_9BACT</name>
<dbReference type="RefSeq" id="WP_089897094.1">
    <property type="nucleotide sequence ID" value="NZ_FOJG01000002.1"/>
</dbReference>
<accession>A0A1I0S5G5</accession>
<dbReference type="InterPro" id="IPR032033">
    <property type="entry name" value="Cytochrome_P460"/>
</dbReference>
<keyword evidence="1" id="KW-0732">Signal</keyword>
<gene>
    <name evidence="3" type="ORF">SAMN04488122_3685</name>
</gene>
<feature type="signal peptide" evidence="1">
    <location>
        <begin position="1"/>
        <end position="22"/>
    </location>
</feature>
<feature type="domain" description="Cytochrome P460" evidence="2">
    <location>
        <begin position="40"/>
        <end position="107"/>
    </location>
</feature>
<keyword evidence="4" id="KW-1185">Reference proteome</keyword>
<dbReference type="EMBL" id="FOJG01000002">
    <property type="protein sequence ID" value="SEW50102.1"/>
    <property type="molecule type" value="Genomic_DNA"/>
</dbReference>
<evidence type="ECO:0000313" key="4">
    <source>
        <dbReference type="Proteomes" id="UP000199310"/>
    </source>
</evidence>
<proteinExistence type="predicted"/>
<protein>
    <submittedName>
        <fullName evidence="3">Cytochrome P460</fullName>
    </submittedName>
</protein>
<dbReference type="AlphaFoldDB" id="A0A1I0S5G5"/>
<feature type="chain" id="PRO_5011537590" evidence="1">
    <location>
        <begin position="23"/>
        <end position="154"/>
    </location>
</feature>
<dbReference type="PROSITE" id="PS51257">
    <property type="entry name" value="PROKAR_LIPOPROTEIN"/>
    <property type="match status" value="1"/>
</dbReference>